<dbReference type="Pfam" id="PF01512">
    <property type="entry name" value="Complex1_51K"/>
    <property type="match status" value="1"/>
</dbReference>
<evidence type="ECO:0000256" key="3">
    <source>
        <dbReference type="ARBA" id="ARBA00023004"/>
    </source>
</evidence>
<keyword evidence="3" id="KW-0408">Iron</keyword>
<gene>
    <name evidence="6" type="primary">rsxC_15</name>
    <name evidence="6" type="ORF">SDC9_124809</name>
</gene>
<dbReference type="GO" id="GO:0016020">
    <property type="term" value="C:membrane"/>
    <property type="evidence" value="ECO:0007669"/>
    <property type="project" value="InterPro"/>
</dbReference>
<keyword evidence="4" id="KW-0411">Iron-sulfur</keyword>
<proteinExistence type="inferred from homology"/>
<protein>
    <submittedName>
        <fullName evidence="6">Electron transport complex subunit RsxC</fullName>
    </submittedName>
</protein>
<keyword evidence="2" id="KW-0479">Metal-binding</keyword>
<dbReference type="InterPro" id="IPR017896">
    <property type="entry name" value="4Fe4S_Fe-S-bd"/>
</dbReference>
<evidence type="ECO:0000313" key="6">
    <source>
        <dbReference type="EMBL" id="MPM77801.1"/>
    </source>
</evidence>
<evidence type="ECO:0000256" key="2">
    <source>
        <dbReference type="ARBA" id="ARBA00022723"/>
    </source>
</evidence>
<dbReference type="InterPro" id="IPR037225">
    <property type="entry name" value="Nuo51_FMN-bd_sf"/>
</dbReference>
<dbReference type="GO" id="GO:0051539">
    <property type="term" value="F:4 iron, 4 sulfur cluster binding"/>
    <property type="evidence" value="ECO:0007669"/>
    <property type="project" value="UniProtKB-KW"/>
</dbReference>
<dbReference type="InterPro" id="IPR011538">
    <property type="entry name" value="Nuo51_FMN-bd"/>
</dbReference>
<dbReference type="SUPFAM" id="SSF46548">
    <property type="entry name" value="alpha-helical ferredoxin"/>
    <property type="match status" value="1"/>
</dbReference>
<dbReference type="NCBIfam" id="TIGR01945">
    <property type="entry name" value="rnfC"/>
    <property type="match status" value="1"/>
</dbReference>
<dbReference type="Pfam" id="PF10531">
    <property type="entry name" value="SLBB"/>
    <property type="match status" value="1"/>
</dbReference>
<dbReference type="PANTHER" id="PTHR43034">
    <property type="entry name" value="ION-TRANSLOCATING OXIDOREDUCTASE COMPLEX SUBUNIT C"/>
    <property type="match status" value="1"/>
</dbReference>
<sequence length="333" mass="35788">MCDIVKNAGIVGLGGATFPTHVKISSGLGKVDTVIINAAECEPYITSDHRIMLEYPEQIIGGAKLLAQTFGLEKIYIGIEDNKMDAVEVLRTEAAKENASFVEVRPLHTRYPQGAEKQLCQAITGRQVPPGGLPAAVGCAVFNVDTTAAIWRAVYQGMPLIRRIVTVSGSGVIEPKNLECRVGTPIKNLFDACGGVKEETFKIIMGGPMMGVAQYNLNAPIGKGTNAMLAFAGKEYRGVEDPLCIRCGKCVSVCPMHLQPLMLNMYCSHDRLDEAEALNLFDCIECGSCSYICPGRVHLVHTFRTAKQKINDNRAAAKAAADKEAAAKAAEAK</sequence>
<keyword evidence="1" id="KW-0004">4Fe-4S</keyword>
<dbReference type="GO" id="GO:0009055">
    <property type="term" value="F:electron transfer activity"/>
    <property type="evidence" value="ECO:0007669"/>
    <property type="project" value="InterPro"/>
</dbReference>
<dbReference type="InterPro" id="IPR019554">
    <property type="entry name" value="Soluble_ligand-bd"/>
</dbReference>
<dbReference type="AlphaFoldDB" id="A0A645CLF1"/>
<dbReference type="Gene3D" id="3.40.50.11540">
    <property type="entry name" value="NADH-ubiquinone oxidoreductase 51kDa subunit"/>
    <property type="match status" value="1"/>
</dbReference>
<dbReference type="HAMAP" id="MF_00461">
    <property type="entry name" value="RsxC_RnfC"/>
    <property type="match status" value="1"/>
</dbReference>
<comment type="caution">
    <text evidence="6">The sequence shown here is derived from an EMBL/GenBank/DDBJ whole genome shotgun (WGS) entry which is preliminary data.</text>
</comment>
<accession>A0A645CLF1</accession>
<feature type="domain" description="4Fe-4S ferredoxin-type" evidence="5">
    <location>
        <begin position="236"/>
        <end position="264"/>
    </location>
</feature>
<dbReference type="Pfam" id="PF13237">
    <property type="entry name" value="Fer4_10"/>
    <property type="match status" value="1"/>
</dbReference>
<name>A0A645CLF1_9ZZZZ</name>
<feature type="domain" description="4Fe-4S ferredoxin-type" evidence="5">
    <location>
        <begin position="274"/>
        <end position="302"/>
    </location>
</feature>
<dbReference type="PROSITE" id="PS51379">
    <property type="entry name" value="4FE4S_FER_2"/>
    <property type="match status" value="2"/>
</dbReference>
<dbReference type="PROSITE" id="PS00198">
    <property type="entry name" value="4FE4S_FER_1"/>
    <property type="match status" value="2"/>
</dbReference>
<dbReference type="InterPro" id="IPR017900">
    <property type="entry name" value="4Fe4S_Fe_S_CS"/>
</dbReference>
<dbReference type="PANTHER" id="PTHR43034:SF2">
    <property type="entry name" value="ION-TRANSLOCATING OXIDOREDUCTASE COMPLEX SUBUNIT C"/>
    <property type="match status" value="1"/>
</dbReference>
<evidence type="ECO:0000259" key="5">
    <source>
        <dbReference type="PROSITE" id="PS51379"/>
    </source>
</evidence>
<reference evidence="6" key="1">
    <citation type="submission" date="2019-08" db="EMBL/GenBank/DDBJ databases">
        <authorList>
            <person name="Kucharzyk K."/>
            <person name="Murdoch R.W."/>
            <person name="Higgins S."/>
            <person name="Loffler F."/>
        </authorList>
    </citation>
    <scope>NUCLEOTIDE SEQUENCE</scope>
</reference>
<organism evidence="6">
    <name type="scientific">bioreactor metagenome</name>
    <dbReference type="NCBI Taxonomy" id="1076179"/>
    <lineage>
        <taxon>unclassified sequences</taxon>
        <taxon>metagenomes</taxon>
        <taxon>ecological metagenomes</taxon>
    </lineage>
</organism>
<dbReference type="NCBIfam" id="NF003454">
    <property type="entry name" value="PRK05035.1"/>
    <property type="match status" value="1"/>
</dbReference>
<evidence type="ECO:0000256" key="1">
    <source>
        <dbReference type="ARBA" id="ARBA00022485"/>
    </source>
</evidence>
<dbReference type="EMBL" id="VSSQ01028189">
    <property type="protein sequence ID" value="MPM77801.1"/>
    <property type="molecule type" value="Genomic_DNA"/>
</dbReference>
<dbReference type="SUPFAM" id="SSF142019">
    <property type="entry name" value="Nqo1 FMN-binding domain-like"/>
    <property type="match status" value="1"/>
</dbReference>
<dbReference type="GO" id="GO:0046872">
    <property type="term" value="F:metal ion binding"/>
    <property type="evidence" value="ECO:0007669"/>
    <property type="project" value="UniProtKB-KW"/>
</dbReference>
<evidence type="ECO:0000256" key="4">
    <source>
        <dbReference type="ARBA" id="ARBA00023014"/>
    </source>
</evidence>
<dbReference type="InterPro" id="IPR010208">
    <property type="entry name" value="Ion_transpt_RnfC/RsxC"/>
</dbReference>
<dbReference type="Gene3D" id="3.30.70.20">
    <property type="match status" value="1"/>
</dbReference>